<evidence type="ECO:0000256" key="4">
    <source>
        <dbReference type="ARBA" id="ARBA00022840"/>
    </source>
</evidence>
<keyword evidence="2" id="KW-0813">Transport</keyword>
<comment type="similarity">
    <text evidence="1">Belongs to the ABC transporter superfamily.</text>
</comment>
<proteinExistence type="inferred from homology"/>
<organism evidence="6 7">
    <name type="scientific">Rhizobium mongolense USDA 1844</name>
    <dbReference type="NCBI Taxonomy" id="1079460"/>
    <lineage>
        <taxon>Bacteria</taxon>
        <taxon>Pseudomonadati</taxon>
        <taxon>Pseudomonadota</taxon>
        <taxon>Alphaproteobacteria</taxon>
        <taxon>Hyphomicrobiales</taxon>
        <taxon>Rhizobiaceae</taxon>
        <taxon>Rhizobium/Agrobacterium group</taxon>
        <taxon>Rhizobium</taxon>
    </lineage>
</organism>
<feature type="domain" description="ABC transporter" evidence="5">
    <location>
        <begin position="27"/>
        <end position="257"/>
    </location>
</feature>
<dbReference type="PROSITE" id="PS50893">
    <property type="entry name" value="ABC_TRANSPORTER_2"/>
    <property type="match status" value="1"/>
</dbReference>
<accession>A0A559TK68</accession>
<dbReference type="Pfam" id="PF08402">
    <property type="entry name" value="TOBE_2"/>
    <property type="match status" value="1"/>
</dbReference>
<dbReference type="SMART" id="SM00382">
    <property type="entry name" value="AAA"/>
    <property type="match status" value="1"/>
</dbReference>
<dbReference type="Pfam" id="PF00005">
    <property type="entry name" value="ABC_tran"/>
    <property type="match status" value="1"/>
</dbReference>
<dbReference type="InterPro" id="IPR017871">
    <property type="entry name" value="ABC_transporter-like_CS"/>
</dbReference>
<dbReference type="GO" id="GO:0016887">
    <property type="term" value="F:ATP hydrolysis activity"/>
    <property type="evidence" value="ECO:0007669"/>
    <property type="project" value="InterPro"/>
</dbReference>
<comment type="caution">
    <text evidence="6">The sequence shown here is derived from an EMBL/GenBank/DDBJ whole genome shotgun (WGS) entry which is preliminary data.</text>
</comment>
<protein>
    <submittedName>
        <fullName evidence="6">Putative spermidine/putrescine transport system ATP-binding protein</fullName>
    </submittedName>
</protein>
<dbReference type="EMBL" id="VISO01000001">
    <property type="protein sequence ID" value="TVZ74956.1"/>
    <property type="molecule type" value="Genomic_DNA"/>
</dbReference>
<dbReference type="GO" id="GO:0005524">
    <property type="term" value="F:ATP binding"/>
    <property type="evidence" value="ECO:0007669"/>
    <property type="project" value="UniProtKB-KW"/>
</dbReference>
<name>A0A559TK68_9HYPH</name>
<evidence type="ECO:0000313" key="7">
    <source>
        <dbReference type="Proteomes" id="UP000319824"/>
    </source>
</evidence>
<gene>
    <name evidence="6" type="ORF">BCL32_0299</name>
</gene>
<keyword evidence="4 6" id="KW-0067">ATP-binding</keyword>
<dbReference type="SUPFAM" id="SSF50331">
    <property type="entry name" value="MOP-like"/>
    <property type="match status" value="1"/>
</dbReference>
<dbReference type="PANTHER" id="PTHR42781:SF4">
    <property type="entry name" value="SPERMIDINE_PUTRESCINE IMPORT ATP-BINDING PROTEIN POTA"/>
    <property type="match status" value="1"/>
</dbReference>
<dbReference type="SUPFAM" id="SSF52540">
    <property type="entry name" value="P-loop containing nucleoside triphosphate hydrolases"/>
    <property type="match status" value="1"/>
</dbReference>
<sequence length="371" mass="40428">MIHAATIAGDPRYQGDTVSQLSAPPQIEFRNVTKMYGGVAAVKELSLTVSRGEFLTILGPSGSGKTTALMLLAGFISPTQGDILVAGKSVASVPSYRRDQGIVFQSYALFPHLSVRRNLEFPLEMRGVKAAERAERVANLLARVYLGDFGDRMPSQLSGGQQQRVALARALIADPPVLLLDEPLGALDRNLREQMQSEIKSLHKEFGITTVCVTHDQEEALTLSDRIIVMRGGSIEQIDTPEGLYDRPRSLFVANFLGEANFLQSVIAPPNGARPSGMMPMIRPERIRIAVPDTPTLADAHQRQHANGIVAEVIYAGALRKYNVKVGDSTLVVREHVASDQQVFRPGEQVRLDWLRSDVRLVATETNGGAA</sequence>
<evidence type="ECO:0000259" key="5">
    <source>
        <dbReference type="PROSITE" id="PS50893"/>
    </source>
</evidence>
<dbReference type="GO" id="GO:0015847">
    <property type="term" value="P:putrescine transport"/>
    <property type="evidence" value="ECO:0007669"/>
    <property type="project" value="UniProtKB-ARBA"/>
</dbReference>
<dbReference type="Gene3D" id="3.40.50.300">
    <property type="entry name" value="P-loop containing nucleotide triphosphate hydrolases"/>
    <property type="match status" value="1"/>
</dbReference>
<dbReference type="InterPro" id="IPR050093">
    <property type="entry name" value="ABC_SmlMolc_Importer"/>
</dbReference>
<dbReference type="InterPro" id="IPR008995">
    <property type="entry name" value="Mo/tungstate-bd_C_term_dom"/>
</dbReference>
<keyword evidence="3" id="KW-0547">Nucleotide-binding</keyword>
<dbReference type="AlphaFoldDB" id="A0A559TK68"/>
<dbReference type="InterPro" id="IPR003439">
    <property type="entry name" value="ABC_transporter-like_ATP-bd"/>
</dbReference>
<evidence type="ECO:0000313" key="6">
    <source>
        <dbReference type="EMBL" id="TVZ74956.1"/>
    </source>
</evidence>
<dbReference type="InterPro" id="IPR027417">
    <property type="entry name" value="P-loop_NTPase"/>
</dbReference>
<dbReference type="GO" id="GO:0043190">
    <property type="term" value="C:ATP-binding cassette (ABC) transporter complex"/>
    <property type="evidence" value="ECO:0007669"/>
    <property type="project" value="InterPro"/>
</dbReference>
<dbReference type="GO" id="GO:0022857">
    <property type="term" value="F:transmembrane transporter activity"/>
    <property type="evidence" value="ECO:0007669"/>
    <property type="project" value="InterPro"/>
</dbReference>
<dbReference type="FunFam" id="3.40.50.300:FF:000133">
    <property type="entry name" value="Spermidine/putrescine import ATP-binding protein PotA"/>
    <property type="match status" value="1"/>
</dbReference>
<evidence type="ECO:0000256" key="1">
    <source>
        <dbReference type="ARBA" id="ARBA00005417"/>
    </source>
</evidence>
<evidence type="ECO:0000256" key="2">
    <source>
        <dbReference type="ARBA" id="ARBA00022448"/>
    </source>
</evidence>
<dbReference type="PANTHER" id="PTHR42781">
    <property type="entry name" value="SPERMIDINE/PUTRESCINE IMPORT ATP-BINDING PROTEIN POTA"/>
    <property type="match status" value="1"/>
</dbReference>
<dbReference type="InterPro" id="IPR013611">
    <property type="entry name" value="Transp-assoc_OB_typ2"/>
</dbReference>
<reference evidence="6 7" key="1">
    <citation type="submission" date="2019-06" db="EMBL/GenBank/DDBJ databases">
        <title>Pac Bio to generate improved reference genome sequences for organisms with transposon mutant libraries (support for FEBA project).</title>
        <authorList>
            <person name="Blow M."/>
        </authorList>
    </citation>
    <scope>NUCLEOTIDE SEQUENCE [LARGE SCALE GENOMIC DNA]</scope>
    <source>
        <strain evidence="6 7">USDA 1844</strain>
    </source>
</reference>
<dbReference type="InterPro" id="IPR003593">
    <property type="entry name" value="AAA+_ATPase"/>
</dbReference>
<evidence type="ECO:0000256" key="3">
    <source>
        <dbReference type="ARBA" id="ARBA00022741"/>
    </source>
</evidence>
<dbReference type="PROSITE" id="PS00211">
    <property type="entry name" value="ABC_TRANSPORTER_1"/>
    <property type="match status" value="1"/>
</dbReference>
<dbReference type="Proteomes" id="UP000319824">
    <property type="component" value="Unassembled WGS sequence"/>
</dbReference>